<evidence type="ECO:0000313" key="5">
    <source>
        <dbReference type="Proteomes" id="UP000262882"/>
    </source>
</evidence>
<feature type="domain" description="Aldehyde dehydrogenase" evidence="3">
    <location>
        <begin position="30"/>
        <end position="485"/>
    </location>
</feature>
<evidence type="ECO:0000256" key="2">
    <source>
        <dbReference type="ARBA" id="ARBA00023002"/>
    </source>
</evidence>
<accession>A0A372GGI7</accession>
<sequence length="498" mass="51943">MTAVGTGRLTIDRPLPAIVGGQARPVPAVLPAVEPATGRTWAQVADCDGAVVAEAVTAAATAFETWRSTSLAERQAALWAIADRLTATAADWPALLATENGRAIREAALIDVPTAAEIFRYFAGMARAVHGETIQGAPESSHVYTTREPLGVIAAIVPWNSPLISVAHKLAPALAAGNTVVVKPSELASVSTVRFVEAIADLLPPGVVNVVTGYGATAGDALVTDPRIAKISFTGGTESARTILGRAGARLTPALMELGGKGSLVVGPDADLDTLTEDVLTGVFAANGEVCFAASRLLAHADVHDELLERITARADRIRVGDPLDPATQLGPLISVAHRDRVSEAVDRAVAEGATVCAGHRVPELDGELGGGAFYRPTVLADPDGRTSASCDEFFGPVLTVERWTDEDDAVARANAVAYGLAGGVWTTDLARAHRIARRLQTGMVWVNTWFATPLGQPQGGVKASGFGREGAAETVREYQASKVVNVSLDTARPPMWD</sequence>
<dbReference type="Pfam" id="PF00171">
    <property type="entry name" value="Aldedh"/>
    <property type="match status" value="1"/>
</dbReference>
<dbReference type="PANTHER" id="PTHR11699">
    <property type="entry name" value="ALDEHYDE DEHYDROGENASE-RELATED"/>
    <property type="match status" value="1"/>
</dbReference>
<dbReference type="Gene3D" id="3.40.309.10">
    <property type="entry name" value="Aldehyde Dehydrogenase, Chain A, domain 2"/>
    <property type="match status" value="1"/>
</dbReference>
<protein>
    <submittedName>
        <fullName evidence="4">Aldehyde dehydrogenase</fullName>
    </submittedName>
</protein>
<evidence type="ECO:0000256" key="1">
    <source>
        <dbReference type="ARBA" id="ARBA00009986"/>
    </source>
</evidence>
<proteinExistence type="inferred from homology"/>
<comment type="similarity">
    <text evidence="1">Belongs to the aldehyde dehydrogenase family.</text>
</comment>
<dbReference type="InterPro" id="IPR016161">
    <property type="entry name" value="Ald_DH/histidinol_DH"/>
</dbReference>
<dbReference type="OrthoDB" id="6882680at2"/>
<dbReference type="InterPro" id="IPR016162">
    <property type="entry name" value="Ald_DH_N"/>
</dbReference>
<comment type="caution">
    <text evidence="4">The sequence shown here is derived from an EMBL/GenBank/DDBJ whole genome shotgun (WGS) entry which is preliminary data.</text>
</comment>
<reference evidence="4 5" key="1">
    <citation type="submission" date="2018-08" db="EMBL/GenBank/DDBJ databases">
        <title>Actinomadura spongicola sp. nov., isolated from marine sponge Leucetta chagosensis.</title>
        <authorList>
            <person name="Li L."/>
            <person name="Lin H.W."/>
        </authorList>
    </citation>
    <scope>NUCLEOTIDE SEQUENCE [LARGE SCALE GENOMIC DNA]</scope>
    <source>
        <strain evidence="4 5">LHW52907</strain>
    </source>
</reference>
<dbReference type="FunFam" id="3.40.605.10:FF:000007">
    <property type="entry name" value="NAD/NADP-dependent betaine aldehyde dehydrogenase"/>
    <property type="match status" value="1"/>
</dbReference>
<keyword evidence="2" id="KW-0560">Oxidoreductase</keyword>
<dbReference type="Gene3D" id="3.40.605.10">
    <property type="entry name" value="Aldehyde Dehydrogenase, Chain A, domain 1"/>
    <property type="match status" value="1"/>
</dbReference>
<evidence type="ECO:0000313" key="4">
    <source>
        <dbReference type="EMBL" id="RFS84193.1"/>
    </source>
</evidence>
<dbReference type="FunFam" id="3.40.309.10:FF:000009">
    <property type="entry name" value="Aldehyde dehydrogenase A"/>
    <property type="match status" value="1"/>
</dbReference>
<dbReference type="EMBL" id="QVNQ01000005">
    <property type="protein sequence ID" value="RFS84193.1"/>
    <property type="molecule type" value="Genomic_DNA"/>
</dbReference>
<organism evidence="4 5">
    <name type="scientific">Actinomadura spongiicola</name>
    <dbReference type="NCBI Taxonomy" id="2303421"/>
    <lineage>
        <taxon>Bacteria</taxon>
        <taxon>Bacillati</taxon>
        <taxon>Actinomycetota</taxon>
        <taxon>Actinomycetes</taxon>
        <taxon>Streptosporangiales</taxon>
        <taxon>Thermomonosporaceae</taxon>
        <taxon>Actinomadura</taxon>
    </lineage>
</organism>
<evidence type="ECO:0000259" key="3">
    <source>
        <dbReference type="Pfam" id="PF00171"/>
    </source>
</evidence>
<dbReference type="SUPFAM" id="SSF53720">
    <property type="entry name" value="ALDH-like"/>
    <property type="match status" value="1"/>
</dbReference>
<dbReference type="InterPro" id="IPR015590">
    <property type="entry name" value="Aldehyde_DH_dom"/>
</dbReference>
<dbReference type="InterPro" id="IPR016163">
    <property type="entry name" value="Ald_DH_C"/>
</dbReference>
<dbReference type="GO" id="GO:0016620">
    <property type="term" value="F:oxidoreductase activity, acting on the aldehyde or oxo group of donors, NAD or NADP as acceptor"/>
    <property type="evidence" value="ECO:0007669"/>
    <property type="project" value="InterPro"/>
</dbReference>
<name>A0A372GGI7_9ACTN</name>
<keyword evidence="5" id="KW-1185">Reference proteome</keyword>
<dbReference type="RefSeq" id="WP_117400881.1">
    <property type="nucleotide sequence ID" value="NZ_QVNQ01000005.1"/>
</dbReference>
<dbReference type="AlphaFoldDB" id="A0A372GGI7"/>
<gene>
    <name evidence="4" type="ORF">D0T12_18810</name>
</gene>
<dbReference type="Proteomes" id="UP000262882">
    <property type="component" value="Unassembled WGS sequence"/>
</dbReference>